<evidence type="ECO:0000259" key="10">
    <source>
        <dbReference type="PROSITE" id="PS50863"/>
    </source>
</evidence>
<dbReference type="Gene3D" id="2.40.330.10">
    <property type="entry name" value="DNA-binding pseudobarrel domain"/>
    <property type="match status" value="1"/>
</dbReference>
<dbReference type="SUPFAM" id="SSF101936">
    <property type="entry name" value="DNA-binding pseudobarrel domain"/>
    <property type="match status" value="1"/>
</dbReference>
<comment type="subcellular location">
    <subcellularLocation>
        <location evidence="2">Nucleus</location>
    </subcellularLocation>
</comment>
<dbReference type="CDD" id="cd10017">
    <property type="entry name" value="B3_DNA"/>
    <property type="match status" value="1"/>
</dbReference>
<evidence type="ECO:0000256" key="8">
    <source>
        <dbReference type="ARBA" id="ARBA00023294"/>
    </source>
</evidence>
<evidence type="ECO:0000256" key="9">
    <source>
        <dbReference type="SAM" id="MobiDB-lite"/>
    </source>
</evidence>
<keyword evidence="8" id="KW-0927">Auxin signaling pathway</keyword>
<organism evidence="11 12">
    <name type="scientific">Dioscorea zingiberensis</name>
    <dbReference type="NCBI Taxonomy" id="325984"/>
    <lineage>
        <taxon>Eukaryota</taxon>
        <taxon>Viridiplantae</taxon>
        <taxon>Streptophyta</taxon>
        <taxon>Embryophyta</taxon>
        <taxon>Tracheophyta</taxon>
        <taxon>Spermatophyta</taxon>
        <taxon>Magnoliopsida</taxon>
        <taxon>Liliopsida</taxon>
        <taxon>Dioscoreales</taxon>
        <taxon>Dioscoreaceae</taxon>
        <taxon>Dioscorea</taxon>
    </lineage>
</organism>
<comment type="caution">
    <text evidence="11">The sequence shown here is derived from an EMBL/GenBank/DDBJ whole genome shotgun (WGS) entry which is preliminary data.</text>
</comment>
<dbReference type="PANTHER" id="PTHR31384">
    <property type="entry name" value="AUXIN RESPONSE FACTOR 4-RELATED"/>
    <property type="match status" value="1"/>
</dbReference>
<dbReference type="GO" id="GO:0003677">
    <property type="term" value="F:DNA binding"/>
    <property type="evidence" value="ECO:0007669"/>
    <property type="project" value="UniProtKB-KW"/>
</dbReference>
<evidence type="ECO:0000256" key="1">
    <source>
        <dbReference type="ARBA" id="ARBA00003182"/>
    </source>
</evidence>
<feature type="region of interest" description="Disordered" evidence="9">
    <location>
        <begin position="393"/>
        <end position="414"/>
    </location>
</feature>
<keyword evidence="12" id="KW-1185">Reference proteome</keyword>
<feature type="region of interest" description="Disordered" evidence="9">
    <location>
        <begin position="426"/>
        <end position="453"/>
    </location>
</feature>
<dbReference type="InterPro" id="IPR015300">
    <property type="entry name" value="DNA-bd_pseudobarrel_sf"/>
</dbReference>
<reference evidence="11" key="2">
    <citation type="journal article" date="2022" name="Hortic Res">
        <title>The genome of Dioscorea zingiberensis sheds light on the biosynthesis, origin and evolution of the medicinally important diosgenin saponins.</title>
        <authorList>
            <person name="Li Y."/>
            <person name="Tan C."/>
            <person name="Li Z."/>
            <person name="Guo J."/>
            <person name="Li S."/>
            <person name="Chen X."/>
            <person name="Wang C."/>
            <person name="Dai X."/>
            <person name="Yang H."/>
            <person name="Song W."/>
            <person name="Hou L."/>
            <person name="Xu J."/>
            <person name="Tong Z."/>
            <person name="Xu A."/>
            <person name="Yuan X."/>
            <person name="Wang W."/>
            <person name="Yang Q."/>
            <person name="Chen L."/>
            <person name="Sun Z."/>
            <person name="Wang K."/>
            <person name="Pan B."/>
            <person name="Chen J."/>
            <person name="Bao Y."/>
            <person name="Liu F."/>
            <person name="Qi X."/>
            <person name="Gang D.R."/>
            <person name="Wen J."/>
            <person name="Li J."/>
        </authorList>
    </citation>
    <scope>NUCLEOTIDE SEQUENCE</scope>
    <source>
        <strain evidence="11">Dzin_1.0</strain>
    </source>
</reference>
<dbReference type="GO" id="GO:0005634">
    <property type="term" value="C:nucleus"/>
    <property type="evidence" value="ECO:0007669"/>
    <property type="project" value="UniProtKB-SubCell"/>
</dbReference>
<dbReference type="Pfam" id="PF02362">
    <property type="entry name" value="B3"/>
    <property type="match status" value="1"/>
</dbReference>
<reference evidence="11" key="1">
    <citation type="submission" date="2021-03" db="EMBL/GenBank/DDBJ databases">
        <authorList>
            <person name="Li Z."/>
            <person name="Yang C."/>
        </authorList>
    </citation>
    <scope>NUCLEOTIDE SEQUENCE</scope>
    <source>
        <strain evidence="11">Dzin_1.0</strain>
        <tissue evidence="11">Leaf</tissue>
    </source>
</reference>
<comment type="function">
    <text evidence="1">Auxin response factors (ARFs) are transcriptional factors that bind specifically to the DNA sequence 5'-TGTCTC-3' found in the auxin-responsive promoter elements (AuxREs).</text>
</comment>
<evidence type="ECO:0000256" key="3">
    <source>
        <dbReference type="ARBA" id="ARBA00007853"/>
    </source>
</evidence>
<accession>A0A9D5HHM7</accession>
<dbReference type="GO" id="GO:0006355">
    <property type="term" value="P:regulation of DNA-templated transcription"/>
    <property type="evidence" value="ECO:0007669"/>
    <property type="project" value="InterPro"/>
</dbReference>
<dbReference type="EMBL" id="JAGGNH010000003">
    <property type="protein sequence ID" value="KAJ0976891.1"/>
    <property type="molecule type" value="Genomic_DNA"/>
</dbReference>
<dbReference type="PROSITE" id="PS50863">
    <property type="entry name" value="B3"/>
    <property type="match status" value="1"/>
</dbReference>
<dbReference type="InterPro" id="IPR044835">
    <property type="entry name" value="ARF_plant"/>
</dbReference>
<feature type="domain" description="TF-B3" evidence="10">
    <location>
        <begin position="104"/>
        <end position="206"/>
    </location>
</feature>
<evidence type="ECO:0000313" key="11">
    <source>
        <dbReference type="EMBL" id="KAJ0976891.1"/>
    </source>
</evidence>
<dbReference type="PANTHER" id="PTHR31384:SF94">
    <property type="entry name" value="AUXIN RESPONSE FACTOR 17"/>
    <property type="match status" value="1"/>
</dbReference>
<feature type="region of interest" description="Disordered" evidence="9">
    <location>
        <begin position="326"/>
        <end position="374"/>
    </location>
</feature>
<comment type="similarity">
    <text evidence="3">Belongs to the ARF family.</text>
</comment>
<evidence type="ECO:0000256" key="2">
    <source>
        <dbReference type="ARBA" id="ARBA00004123"/>
    </source>
</evidence>
<keyword evidence="6" id="KW-0804">Transcription</keyword>
<dbReference type="GO" id="GO:0009734">
    <property type="term" value="P:auxin-activated signaling pathway"/>
    <property type="evidence" value="ECO:0007669"/>
    <property type="project" value="UniProtKB-KW"/>
</dbReference>
<keyword evidence="4" id="KW-0805">Transcription regulation</keyword>
<keyword evidence="7" id="KW-0539">Nucleus</keyword>
<dbReference type="OrthoDB" id="1414159at2759"/>
<evidence type="ECO:0000256" key="5">
    <source>
        <dbReference type="ARBA" id="ARBA00023125"/>
    </source>
</evidence>
<name>A0A9D5HHM7_9LILI</name>
<dbReference type="InterPro" id="IPR003340">
    <property type="entry name" value="B3_DNA-bd"/>
</dbReference>
<dbReference type="FunFam" id="2.40.330.10:FF:000001">
    <property type="entry name" value="Auxin response factor"/>
    <property type="match status" value="1"/>
</dbReference>
<proteinExistence type="inferred from homology"/>
<dbReference type="SMART" id="SM01019">
    <property type="entry name" value="B3"/>
    <property type="match status" value="1"/>
</dbReference>
<keyword evidence="5" id="KW-0238">DNA-binding</keyword>
<evidence type="ECO:0000256" key="4">
    <source>
        <dbReference type="ARBA" id="ARBA00023015"/>
    </source>
</evidence>
<feature type="compositionally biased region" description="Polar residues" evidence="9">
    <location>
        <begin position="326"/>
        <end position="355"/>
    </location>
</feature>
<evidence type="ECO:0000256" key="7">
    <source>
        <dbReference type="ARBA" id="ARBA00023242"/>
    </source>
</evidence>
<dbReference type="AlphaFoldDB" id="A0A9D5HHM7"/>
<sequence length="453" mass="49316">MADLQPMDRSIWLAFAGNTVKIPAVGSLVLYFPEGHAEQSSTPLDFSRITIRKPYVLAILSSVSLHADPESDEVFARMRLDPPDSDCGSRDGGQPEVEEGAVSFLKVLTPSDANNGGGFSVPKFCATSVFPQLNFSEDMPVQTLTARDPQGNRFEFRHVYRGAPRRHLLTTGWSKFVNQKNLISGDSIIFARDGSGQIHVGIRRSIKERAVVPDDALAANPRGFWRCGRGRVPAESVMEAMRMADMGMPFEVVYYPRAGLPNFVVEAATVDRGLKMNWTPGTTITWDDEDGLQHLEHASPWQVVIPGGTPQQIGKRPRNAISNEISHNGESSNMVVETNRNNNGGVGTSSPSLESPGTIPDSPQGFCRPGLPNSGPSHMCPVELAGEDESCIDKRGKKHASSPQQPEKAGAGKFRLFGQDIEVGCTRDSDDDEGSKTIQLFPAAKTQEEQSKK</sequence>
<gene>
    <name evidence="11" type="ORF">J5N97_012365</name>
</gene>
<dbReference type="Proteomes" id="UP001085076">
    <property type="component" value="Miscellaneous, Linkage group lg03"/>
</dbReference>
<protein>
    <recommendedName>
        <fullName evidence="10">TF-B3 domain-containing protein</fullName>
    </recommendedName>
</protein>
<evidence type="ECO:0000313" key="12">
    <source>
        <dbReference type="Proteomes" id="UP001085076"/>
    </source>
</evidence>
<evidence type="ECO:0000256" key="6">
    <source>
        <dbReference type="ARBA" id="ARBA00023163"/>
    </source>
</evidence>